<proteinExistence type="predicted"/>
<accession>F8L617</accession>
<dbReference type="KEGG" id="sng:SNE_A02920"/>
<dbReference type="OrthoDB" id="21161at2"/>
<dbReference type="HOGENOM" id="CLU_969582_0_0_0"/>
<dbReference type="eggNOG" id="ENOG5032RAD">
    <property type="taxonomic scope" value="Bacteria"/>
</dbReference>
<reference key="1">
    <citation type="journal article" date="2011" name="Mol. Biol. Evol.">
        <title>Unity in variety -- the pan-genome of the Chlamydiae.</title>
        <authorList>
            <person name="Collingro A."/>
            <person name="Tischler P."/>
            <person name="Weinmaier T."/>
            <person name="Penz T."/>
            <person name="Heinz E."/>
            <person name="Brunham R.C."/>
            <person name="Read T.D."/>
            <person name="Bavoil P.M."/>
            <person name="Sachse K."/>
            <person name="Kahane S."/>
            <person name="Friedman M.G."/>
            <person name="Rattei T."/>
            <person name="Myers G.S.A."/>
            <person name="Horn M."/>
        </authorList>
    </citation>
    <scope>NUCLEOTIDE SEQUENCE</scope>
    <source>
        <strain>Z</strain>
    </source>
</reference>
<reference evidence="1 2" key="2">
    <citation type="journal article" date="2011" name="Mol. Biol. Evol.">
        <title>Unity in variety--the pan-genome of the Chlamydiae.</title>
        <authorList>
            <person name="Collingro A."/>
            <person name="Tischler P."/>
            <person name="Weinmaier T."/>
            <person name="Penz T."/>
            <person name="Heinz E."/>
            <person name="Brunham R.C."/>
            <person name="Read T.D."/>
            <person name="Bavoil P.M."/>
            <person name="Sachse K."/>
            <person name="Kahane S."/>
            <person name="Friedman M.G."/>
            <person name="Rattei T."/>
            <person name="Myers G.S."/>
            <person name="Horn M."/>
        </authorList>
    </citation>
    <scope>NUCLEOTIDE SEQUENCE [LARGE SCALE GENOMIC DNA]</scope>
    <source>
        <strain evidence="2">ATCC VR-1471 / Z</strain>
    </source>
</reference>
<dbReference type="EMBL" id="FR872582">
    <property type="protein sequence ID" value="CCB88169.1"/>
    <property type="molecule type" value="Genomic_DNA"/>
</dbReference>
<sequence>MNTASWIAFRDLLEKSGPNKKMALLRYISDEEREKLAEVPLPSRDPFSYAISMQERVCAIHYSWLITFLEPFSEKDKIKILSALEPTQAEKLKNHFKIEDPLETLSPHTERFLLRSIYEWLVSEQKEFIPLEFLPSHPLNPILDLSKSSIQHLVDFLGLHDLSLELKKVVKTDQIKKIQKALSKVQRDYLKNLLKGKEPVSFARLNLDGWDGNEEQLKKILHHRGFNRLSKALFGCHPSLMWHITHRLDTGRTKILRKFFTDINNDQAQEALTNQIVDLIPLIRQHYE</sequence>
<dbReference type="RefSeq" id="WP_013942636.1">
    <property type="nucleotide sequence ID" value="NC_015713.1"/>
</dbReference>
<dbReference type="Proteomes" id="UP000000496">
    <property type="component" value="Chromosome gsn.131"/>
</dbReference>
<dbReference type="STRING" id="331113.SNE_A02920"/>
<protein>
    <submittedName>
        <fullName evidence="1">Uncharacterized protein</fullName>
    </submittedName>
</protein>
<organism evidence="1 2">
    <name type="scientific">Simkania negevensis (strain ATCC VR-1471 / DSM 27360 / Z)</name>
    <dbReference type="NCBI Taxonomy" id="331113"/>
    <lineage>
        <taxon>Bacteria</taxon>
        <taxon>Pseudomonadati</taxon>
        <taxon>Chlamydiota</taxon>
        <taxon>Chlamydiia</taxon>
        <taxon>Parachlamydiales</taxon>
        <taxon>Simkaniaceae</taxon>
        <taxon>Simkania</taxon>
    </lineage>
</organism>
<gene>
    <name evidence="1" type="ordered locus">SNE_A02920</name>
</gene>
<dbReference type="AlphaFoldDB" id="F8L617"/>
<name>F8L617_SIMNZ</name>
<keyword evidence="2" id="KW-1185">Reference proteome</keyword>
<evidence type="ECO:0000313" key="1">
    <source>
        <dbReference type="EMBL" id="CCB88169.1"/>
    </source>
</evidence>
<evidence type="ECO:0000313" key="2">
    <source>
        <dbReference type="Proteomes" id="UP000000496"/>
    </source>
</evidence>